<comment type="similarity">
    <text evidence="8">Belongs to the TsuA/YedE (TC 9.B.102) family.</text>
</comment>
<keyword evidence="4" id="KW-0997">Cell inner membrane</keyword>
<protein>
    <submittedName>
        <fullName evidence="10">Uncharacterized protein</fullName>
    </submittedName>
</protein>
<keyword evidence="5 9" id="KW-0812">Transmembrane</keyword>
<feature type="transmembrane region" description="Helical" evidence="9">
    <location>
        <begin position="20"/>
        <end position="45"/>
    </location>
</feature>
<proteinExistence type="inferred from homology"/>
<keyword evidence="2" id="KW-0813">Transport</keyword>
<evidence type="ECO:0000256" key="6">
    <source>
        <dbReference type="ARBA" id="ARBA00022989"/>
    </source>
</evidence>
<feature type="transmembrane region" description="Helical" evidence="9">
    <location>
        <begin position="121"/>
        <end position="142"/>
    </location>
</feature>
<dbReference type="PANTHER" id="PTHR30574">
    <property type="entry name" value="INNER MEMBRANE PROTEIN YEDE"/>
    <property type="match status" value="1"/>
</dbReference>
<evidence type="ECO:0000313" key="11">
    <source>
        <dbReference type="Proteomes" id="UP000015503"/>
    </source>
</evidence>
<keyword evidence="11" id="KW-1185">Reference proteome</keyword>
<evidence type="ECO:0000256" key="3">
    <source>
        <dbReference type="ARBA" id="ARBA00022475"/>
    </source>
</evidence>
<keyword evidence="3" id="KW-1003">Cell membrane</keyword>
<comment type="subcellular location">
    <subcellularLocation>
        <location evidence="1">Cell inner membrane</location>
        <topology evidence="1">Multi-pass membrane protein</topology>
    </subcellularLocation>
</comment>
<dbReference type="KEGG" id="pre:PCA10_34120"/>
<feature type="transmembrane region" description="Helical" evidence="9">
    <location>
        <begin position="57"/>
        <end position="76"/>
    </location>
</feature>
<evidence type="ECO:0000256" key="5">
    <source>
        <dbReference type="ARBA" id="ARBA00022692"/>
    </source>
</evidence>
<dbReference type="EMBL" id="AP013068">
    <property type="protein sequence ID" value="BAN49144.1"/>
    <property type="molecule type" value="Genomic_DNA"/>
</dbReference>
<accession>S6BIW6</accession>
<evidence type="ECO:0000256" key="7">
    <source>
        <dbReference type="ARBA" id="ARBA00023136"/>
    </source>
</evidence>
<keyword evidence="6 9" id="KW-1133">Transmembrane helix</keyword>
<organism evidence="10 11">
    <name type="scientific">Metapseudomonas resinovorans NBRC 106553</name>
    <dbReference type="NCBI Taxonomy" id="1245471"/>
    <lineage>
        <taxon>Bacteria</taxon>
        <taxon>Pseudomonadati</taxon>
        <taxon>Pseudomonadota</taxon>
        <taxon>Gammaproteobacteria</taxon>
        <taxon>Pseudomonadales</taxon>
        <taxon>Pseudomonadaceae</taxon>
        <taxon>Metapseudomonas</taxon>
    </lineage>
</organism>
<gene>
    <name evidence="10" type="ORF">PCA10_34120</name>
</gene>
<evidence type="ECO:0000256" key="4">
    <source>
        <dbReference type="ARBA" id="ARBA00022519"/>
    </source>
</evidence>
<dbReference type="PANTHER" id="PTHR30574:SF1">
    <property type="entry name" value="SULPHUR TRANSPORT DOMAIN-CONTAINING PROTEIN"/>
    <property type="match status" value="1"/>
</dbReference>
<dbReference type="eggNOG" id="COG2391">
    <property type="taxonomic scope" value="Bacteria"/>
</dbReference>
<dbReference type="GO" id="GO:0005886">
    <property type="term" value="C:plasma membrane"/>
    <property type="evidence" value="ECO:0007669"/>
    <property type="project" value="UniProtKB-SubCell"/>
</dbReference>
<evidence type="ECO:0000313" key="10">
    <source>
        <dbReference type="EMBL" id="BAN49144.1"/>
    </source>
</evidence>
<dbReference type="OrthoDB" id="9814020at2"/>
<keyword evidence="7 9" id="KW-0472">Membrane</keyword>
<reference evidence="10 11" key="1">
    <citation type="journal article" date="2013" name="Genome Announc.">
        <title>Complete Genome Sequence of the Carbazole Degrader Pseudomonas resinovorans Strain CA10 (NBRC 106553).</title>
        <authorList>
            <person name="Shintani M."/>
            <person name="Hosoyama A."/>
            <person name="Ohji S."/>
            <person name="Tsuchikane K."/>
            <person name="Takarada H."/>
            <person name="Yamazoe A."/>
            <person name="Fujita N."/>
            <person name="Nojiri H."/>
        </authorList>
    </citation>
    <scope>NUCLEOTIDE SEQUENCE [LARGE SCALE GENOMIC DNA]</scope>
    <source>
        <strain evidence="10 11">NBRC 106553</strain>
    </source>
</reference>
<evidence type="ECO:0000256" key="1">
    <source>
        <dbReference type="ARBA" id="ARBA00004429"/>
    </source>
</evidence>
<dbReference type="STRING" id="1245471.PCA10_34120"/>
<name>S6BIW6_METRE</name>
<evidence type="ECO:0000256" key="2">
    <source>
        <dbReference type="ARBA" id="ARBA00022448"/>
    </source>
</evidence>
<dbReference type="InterPro" id="IPR007272">
    <property type="entry name" value="Sulf_transp_TsuA/YedE"/>
</dbReference>
<dbReference type="PATRIC" id="fig|1245471.3.peg.3451"/>
<evidence type="ECO:0000256" key="9">
    <source>
        <dbReference type="SAM" id="Phobius"/>
    </source>
</evidence>
<dbReference type="AlphaFoldDB" id="S6BIW6"/>
<evidence type="ECO:0000256" key="8">
    <source>
        <dbReference type="ARBA" id="ARBA00035655"/>
    </source>
</evidence>
<dbReference type="Pfam" id="PF04143">
    <property type="entry name" value="Sulf_transp"/>
    <property type="match status" value="1"/>
</dbReference>
<dbReference type="HOGENOM" id="CLU_122700_1_0_6"/>
<dbReference type="Proteomes" id="UP000015503">
    <property type="component" value="Chromosome"/>
</dbReference>
<sequence length="146" mass="14790">MTLDWPAFTPWTALAGGALIGLSAGLFILANGRIAGISGLLGSLLQRQGEGLGEKGLFLLGLLLAPLLWMAVAGAPQVRIDAGWPALLLAGLLVGVGTRYASGCTSGHGVCGLARLSPRSLAATLAFMATGFLTVFVLRHLIGGAP</sequence>
<dbReference type="RefSeq" id="WP_016493289.1">
    <property type="nucleotide sequence ID" value="NC_021499.1"/>
</dbReference>
<feature type="transmembrane region" description="Helical" evidence="9">
    <location>
        <begin position="82"/>
        <end position="101"/>
    </location>
</feature>